<dbReference type="PANTHER" id="PTHR37242:SF1">
    <property type="entry name" value="OS09G0569450 PROTEIN"/>
    <property type="match status" value="1"/>
</dbReference>
<gene>
    <name evidence="1" type="ORF">QJS10_CPA05g01509</name>
</gene>
<proteinExistence type="predicted"/>
<dbReference type="EMBL" id="JAUJYO010000005">
    <property type="protein sequence ID" value="KAK1315581.1"/>
    <property type="molecule type" value="Genomic_DNA"/>
</dbReference>
<evidence type="ECO:0000313" key="2">
    <source>
        <dbReference type="Proteomes" id="UP001180020"/>
    </source>
</evidence>
<sequence length="95" mass="11192">MLSYSIDMDEDRHTHTLPKPVVNAPVTFDPSRSIIKRKALIKDLASVYHAECLNSCQELLALQRKWDELCEERKLVEDSRKEMTRPPKRSKKNRR</sequence>
<accession>A0AAV9EPU8</accession>
<organism evidence="1 2">
    <name type="scientific">Acorus calamus</name>
    <name type="common">Sweet flag</name>
    <dbReference type="NCBI Taxonomy" id="4465"/>
    <lineage>
        <taxon>Eukaryota</taxon>
        <taxon>Viridiplantae</taxon>
        <taxon>Streptophyta</taxon>
        <taxon>Embryophyta</taxon>
        <taxon>Tracheophyta</taxon>
        <taxon>Spermatophyta</taxon>
        <taxon>Magnoliopsida</taxon>
        <taxon>Liliopsida</taxon>
        <taxon>Acoraceae</taxon>
        <taxon>Acorus</taxon>
    </lineage>
</organism>
<dbReference type="PANTHER" id="PTHR37242">
    <property type="entry name" value="OS09G0569450 PROTEIN"/>
    <property type="match status" value="1"/>
</dbReference>
<dbReference type="Proteomes" id="UP001180020">
    <property type="component" value="Unassembled WGS sequence"/>
</dbReference>
<comment type="caution">
    <text evidence="1">The sequence shown here is derived from an EMBL/GenBank/DDBJ whole genome shotgun (WGS) entry which is preliminary data.</text>
</comment>
<reference evidence="1" key="1">
    <citation type="journal article" date="2023" name="Nat. Commun.">
        <title>Diploid and tetraploid genomes of Acorus and the evolution of monocots.</title>
        <authorList>
            <person name="Ma L."/>
            <person name="Liu K.W."/>
            <person name="Li Z."/>
            <person name="Hsiao Y.Y."/>
            <person name="Qi Y."/>
            <person name="Fu T."/>
            <person name="Tang G.D."/>
            <person name="Zhang D."/>
            <person name="Sun W.H."/>
            <person name="Liu D.K."/>
            <person name="Li Y."/>
            <person name="Chen G.Z."/>
            <person name="Liu X.D."/>
            <person name="Liao X.Y."/>
            <person name="Jiang Y.T."/>
            <person name="Yu X."/>
            <person name="Hao Y."/>
            <person name="Huang J."/>
            <person name="Zhao X.W."/>
            <person name="Ke S."/>
            <person name="Chen Y.Y."/>
            <person name="Wu W.L."/>
            <person name="Hsu J.L."/>
            <person name="Lin Y.F."/>
            <person name="Huang M.D."/>
            <person name="Li C.Y."/>
            <person name="Huang L."/>
            <person name="Wang Z.W."/>
            <person name="Zhao X."/>
            <person name="Zhong W.Y."/>
            <person name="Peng D.H."/>
            <person name="Ahmad S."/>
            <person name="Lan S."/>
            <person name="Zhang J.S."/>
            <person name="Tsai W.C."/>
            <person name="Van de Peer Y."/>
            <person name="Liu Z.J."/>
        </authorList>
    </citation>
    <scope>NUCLEOTIDE SEQUENCE</scope>
    <source>
        <strain evidence="1">CP</strain>
    </source>
</reference>
<keyword evidence="2" id="KW-1185">Reference proteome</keyword>
<dbReference type="AlphaFoldDB" id="A0AAV9EPU8"/>
<protein>
    <submittedName>
        <fullName evidence="1">Uncharacterized protein</fullName>
    </submittedName>
</protein>
<evidence type="ECO:0000313" key="1">
    <source>
        <dbReference type="EMBL" id="KAK1315581.1"/>
    </source>
</evidence>
<name>A0AAV9EPU8_ACOCL</name>
<reference evidence="1" key="2">
    <citation type="submission" date="2023-06" db="EMBL/GenBank/DDBJ databases">
        <authorList>
            <person name="Ma L."/>
            <person name="Liu K.-W."/>
            <person name="Li Z."/>
            <person name="Hsiao Y.-Y."/>
            <person name="Qi Y."/>
            <person name="Fu T."/>
            <person name="Tang G."/>
            <person name="Zhang D."/>
            <person name="Sun W.-H."/>
            <person name="Liu D.-K."/>
            <person name="Li Y."/>
            <person name="Chen G.-Z."/>
            <person name="Liu X.-D."/>
            <person name="Liao X.-Y."/>
            <person name="Jiang Y.-T."/>
            <person name="Yu X."/>
            <person name="Hao Y."/>
            <person name="Huang J."/>
            <person name="Zhao X.-W."/>
            <person name="Ke S."/>
            <person name="Chen Y.-Y."/>
            <person name="Wu W.-L."/>
            <person name="Hsu J.-L."/>
            <person name="Lin Y.-F."/>
            <person name="Huang M.-D."/>
            <person name="Li C.-Y."/>
            <person name="Huang L."/>
            <person name="Wang Z.-W."/>
            <person name="Zhao X."/>
            <person name="Zhong W.-Y."/>
            <person name="Peng D.-H."/>
            <person name="Ahmad S."/>
            <person name="Lan S."/>
            <person name="Zhang J.-S."/>
            <person name="Tsai W.-C."/>
            <person name="Van De Peer Y."/>
            <person name="Liu Z.-J."/>
        </authorList>
    </citation>
    <scope>NUCLEOTIDE SEQUENCE</scope>
    <source>
        <strain evidence="1">CP</strain>
        <tissue evidence="1">Leaves</tissue>
    </source>
</reference>